<evidence type="ECO:0000313" key="8">
    <source>
        <dbReference type="Proteomes" id="UP000305675"/>
    </source>
</evidence>
<dbReference type="SUPFAM" id="SSF51445">
    <property type="entry name" value="(Trans)glycosidases"/>
    <property type="match status" value="1"/>
</dbReference>
<gene>
    <name evidence="7" type="ORF">FCL42_17370</name>
</gene>
<name>A0A4U1BJP2_9GAMM</name>
<dbReference type="InterPro" id="IPR036881">
    <property type="entry name" value="Glyco_hydro_3_C_sf"/>
</dbReference>
<keyword evidence="8" id="KW-1185">Reference proteome</keyword>
<dbReference type="InterPro" id="IPR017853">
    <property type="entry name" value="GH"/>
</dbReference>
<evidence type="ECO:0000313" key="7">
    <source>
        <dbReference type="EMBL" id="TKB51797.1"/>
    </source>
</evidence>
<dbReference type="Gene3D" id="3.20.20.300">
    <property type="entry name" value="Glycoside hydrolase, family 3, N-terminal domain"/>
    <property type="match status" value="1"/>
</dbReference>
<dbReference type="GO" id="GO:0004563">
    <property type="term" value="F:beta-N-acetylhexosaminidase activity"/>
    <property type="evidence" value="ECO:0007669"/>
    <property type="project" value="UniProtKB-EC"/>
</dbReference>
<evidence type="ECO:0000256" key="1">
    <source>
        <dbReference type="ARBA" id="ARBA00001231"/>
    </source>
</evidence>
<feature type="domain" description="Glycoside hydrolase family 3 N-terminal" evidence="6">
    <location>
        <begin position="44"/>
        <end position="365"/>
    </location>
</feature>
<dbReference type="Pfam" id="PF00933">
    <property type="entry name" value="Glyco_hydro_3"/>
    <property type="match status" value="1"/>
</dbReference>
<sequence length="610" mass="66406">MSVRAELERQIAQKLMIDIRYFDANLGQEEAGEPKRRPVTELPIELAQLIQKTELGGVILFTENCQHPQQVRNLTQDLQRAAASAPLFISIDQEGGRVLRTPRHLTTGFSGSLAIGATYAEHGTRFAAQCGKVLATELNAMGININHGTVLDVNANPNNPVINVRAFGDDPLRIGELGLAHARAMEQQGIGATVKHFPGHGDTDVDSHTGLPRVEHCVETVWQQELAPYQKVFSELMPAMVMTAHIQYPALDSSELTTASGHRLMAPATMSSAIISELLRDQLGYDGVVITDALDMAGIAAFMSPVEAVVNCFNAGVDIALMPIKIRSRRDLKLLPELIAKVADAVEAGELCAKQLRQSHARINKLKQQFEHRQGDPQSLPLSVVGCHEHQLAQEQLAQAAITLVKGTLPLIPELVPESAPKKEPEQTAPEIAKPMLILMPHQRQAEALANALMQIDDQLHLQPMGLVDGEVQQQKESNQQSVAAALADCEQLICGFVSPRPSAAEFGGIEDLSQLDEQALINAYSHEPLLAWVKQAKTANKPVTFISLRAPYDLPIFAPWCERQLASYAYMLDCDKQAPADGVIYRALAKALLGQQQASGSLPLSLDHA</sequence>
<comment type="similarity">
    <text evidence="2">Belongs to the glycosyl hydrolase 3 family.</text>
</comment>
<dbReference type="GO" id="GO:0005975">
    <property type="term" value="P:carbohydrate metabolic process"/>
    <property type="evidence" value="ECO:0007669"/>
    <property type="project" value="InterPro"/>
</dbReference>
<dbReference type="GO" id="GO:0009254">
    <property type="term" value="P:peptidoglycan turnover"/>
    <property type="evidence" value="ECO:0007669"/>
    <property type="project" value="TreeGrafter"/>
</dbReference>
<dbReference type="InterPro" id="IPR036962">
    <property type="entry name" value="Glyco_hydro_3_N_sf"/>
</dbReference>
<dbReference type="InterPro" id="IPR019800">
    <property type="entry name" value="Glyco_hydro_3_AS"/>
</dbReference>
<evidence type="ECO:0000256" key="4">
    <source>
        <dbReference type="ARBA" id="ARBA00022801"/>
    </source>
</evidence>
<keyword evidence="4 7" id="KW-0378">Hydrolase</keyword>
<evidence type="ECO:0000256" key="2">
    <source>
        <dbReference type="ARBA" id="ARBA00005336"/>
    </source>
</evidence>
<protein>
    <recommendedName>
        <fullName evidence="3">beta-N-acetylhexosaminidase</fullName>
        <ecNumber evidence="3">3.2.1.52</ecNumber>
    </recommendedName>
</protein>
<dbReference type="InterPro" id="IPR001764">
    <property type="entry name" value="Glyco_hydro_3_N"/>
</dbReference>
<dbReference type="PROSITE" id="PS00775">
    <property type="entry name" value="GLYCOSYL_HYDROL_F3"/>
    <property type="match status" value="1"/>
</dbReference>
<reference evidence="7 8" key="1">
    <citation type="submission" date="2019-04" db="EMBL/GenBank/DDBJ databases">
        <authorList>
            <person name="Hwang J.C."/>
        </authorList>
    </citation>
    <scope>NUCLEOTIDE SEQUENCE [LARGE SCALE GENOMIC DNA]</scope>
    <source>
        <strain evidence="7 8">IMCC35002</strain>
    </source>
</reference>
<evidence type="ECO:0000256" key="3">
    <source>
        <dbReference type="ARBA" id="ARBA00012663"/>
    </source>
</evidence>
<dbReference type="OrthoDB" id="9786661at2"/>
<accession>A0A4U1BJP2</accession>
<dbReference type="PANTHER" id="PTHR30480:SF13">
    <property type="entry name" value="BETA-HEXOSAMINIDASE"/>
    <property type="match status" value="1"/>
</dbReference>
<proteinExistence type="inferred from homology"/>
<dbReference type="EC" id="3.2.1.52" evidence="3"/>
<organism evidence="7 8">
    <name type="scientific">Ferrimonas aestuarii</name>
    <dbReference type="NCBI Taxonomy" id="2569539"/>
    <lineage>
        <taxon>Bacteria</taxon>
        <taxon>Pseudomonadati</taxon>
        <taxon>Pseudomonadota</taxon>
        <taxon>Gammaproteobacteria</taxon>
        <taxon>Alteromonadales</taxon>
        <taxon>Ferrimonadaceae</taxon>
        <taxon>Ferrimonas</taxon>
    </lineage>
</organism>
<dbReference type="InterPro" id="IPR050226">
    <property type="entry name" value="NagZ_Beta-hexosaminidase"/>
</dbReference>
<dbReference type="PANTHER" id="PTHR30480">
    <property type="entry name" value="BETA-HEXOSAMINIDASE-RELATED"/>
    <property type="match status" value="1"/>
</dbReference>
<dbReference type="EMBL" id="SWCJ01000017">
    <property type="protein sequence ID" value="TKB51797.1"/>
    <property type="molecule type" value="Genomic_DNA"/>
</dbReference>
<dbReference type="AlphaFoldDB" id="A0A4U1BJP2"/>
<keyword evidence="5" id="KW-0326">Glycosidase</keyword>
<comment type="caution">
    <text evidence="7">The sequence shown here is derived from an EMBL/GenBank/DDBJ whole genome shotgun (WGS) entry which is preliminary data.</text>
</comment>
<comment type="catalytic activity">
    <reaction evidence="1">
        <text>Hydrolysis of terminal non-reducing N-acetyl-D-hexosamine residues in N-acetyl-beta-D-hexosaminides.</text>
        <dbReference type="EC" id="3.2.1.52"/>
    </reaction>
</comment>
<dbReference type="RefSeq" id="WP_136864702.1">
    <property type="nucleotide sequence ID" value="NZ_SWCJ01000017.1"/>
</dbReference>
<evidence type="ECO:0000256" key="5">
    <source>
        <dbReference type="ARBA" id="ARBA00023295"/>
    </source>
</evidence>
<evidence type="ECO:0000259" key="6">
    <source>
        <dbReference type="Pfam" id="PF00933"/>
    </source>
</evidence>
<dbReference type="Gene3D" id="3.40.50.1700">
    <property type="entry name" value="Glycoside hydrolase family 3 C-terminal domain"/>
    <property type="match status" value="1"/>
</dbReference>
<dbReference type="Proteomes" id="UP000305675">
    <property type="component" value="Unassembled WGS sequence"/>
</dbReference>